<evidence type="ECO:0000259" key="2">
    <source>
        <dbReference type="SMART" id="SM00922"/>
    </source>
</evidence>
<dbReference type="SFLD" id="SFLDS00001">
    <property type="entry name" value="Enolase"/>
    <property type="match status" value="1"/>
</dbReference>
<dbReference type="InterPro" id="IPR029017">
    <property type="entry name" value="Enolase-like_N"/>
</dbReference>
<dbReference type="Gene3D" id="3.20.20.120">
    <property type="entry name" value="Enolase-like C-terminal domain"/>
    <property type="match status" value="1"/>
</dbReference>
<proteinExistence type="predicted"/>
<name>A0A1H5PNJ2_9ACTN</name>
<dbReference type="OrthoDB" id="9802699at2"/>
<dbReference type="PANTHER" id="PTHR48080:SF2">
    <property type="entry name" value="D-GALACTONATE DEHYDRATASE"/>
    <property type="match status" value="1"/>
</dbReference>
<keyword evidence="1" id="KW-0456">Lyase</keyword>
<dbReference type="CDD" id="cd03316">
    <property type="entry name" value="MR_like"/>
    <property type="match status" value="1"/>
</dbReference>
<gene>
    <name evidence="3" type="ORF">SAMN04488561_4896</name>
</gene>
<dbReference type="Pfam" id="PF02746">
    <property type="entry name" value="MR_MLE_N"/>
    <property type="match status" value="1"/>
</dbReference>
<dbReference type="PANTHER" id="PTHR48080">
    <property type="entry name" value="D-GALACTONATE DEHYDRATASE-RELATED"/>
    <property type="match status" value="1"/>
</dbReference>
<dbReference type="InterPro" id="IPR036849">
    <property type="entry name" value="Enolase-like_C_sf"/>
</dbReference>
<organism evidence="3 4">
    <name type="scientific">Jiangella alba</name>
    <dbReference type="NCBI Taxonomy" id="561176"/>
    <lineage>
        <taxon>Bacteria</taxon>
        <taxon>Bacillati</taxon>
        <taxon>Actinomycetota</taxon>
        <taxon>Actinomycetes</taxon>
        <taxon>Jiangellales</taxon>
        <taxon>Jiangellaceae</taxon>
        <taxon>Jiangella</taxon>
    </lineage>
</organism>
<evidence type="ECO:0000256" key="1">
    <source>
        <dbReference type="ARBA" id="ARBA00023239"/>
    </source>
</evidence>
<dbReference type="GO" id="GO:0016829">
    <property type="term" value="F:lyase activity"/>
    <property type="evidence" value="ECO:0007669"/>
    <property type="project" value="UniProtKB-KW"/>
</dbReference>
<dbReference type="InterPro" id="IPR029065">
    <property type="entry name" value="Enolase_C-like"/>
</dbReference>
<dbReference type="SMART" id="SM00922">
    <property type="entry name" value="MR_MLE"/>
    <property type="match status" value="1"/>
</dbReference>
<dbReference type="InterPro" id="IPR013341">
    <property type="entry name" value="Mandelate_racemase_N_dom"/>
</dbReference>
<evidence type="ECO:0000313" key="3">
    <source>
        <dbReference type="EMBL" id="SEF15249.1"/>
    </source>
</evidence>
<dbReference type="SUPFAM" id="SSF54826">
    <property type="entry name" value="Enolase N-terminal domain-like"/>
    <property type="match status" value="1"/>
</dbReference>
<dbReference type="STRING" id="561176.SAMN04488561_4896"/>
<feature type="domain" description="Mandelate racemase/muconate lactonizing enzyme C-terminal" evidence="2">
    <location>
        <begin position="132"/>
        <end position="237"/>
    </location>
</feature>
<dbReference type="Gene3D" id="3.30.390.10">
    <property type="entry name" value="Enolase-like, N-terminal domain"/>
    <property type="match status" value="1"/>
</dbReference>
<dbReference type="EMBL" id="FNUC01000004">
    <property type="protein sequence ID" value="SEF15249.1"/>
    <property type="molecule type" value="Genomic_DNA"/>
</dbReference>
<keyword evidence="4" id="KW-1185">Reference proteome</keyword>
<dbReference type="InterPro" id="IPR013342">
    <property type="entry name" value="Mandelate_racemase_C"/>
</dbReference>
<sequence>MKISEVRTTVVGTPWRELTFVEVITDDGRVGLGEARMLNKTDTLLACIAELSRRYVIGSDPFDVEKLAWQLTWEEYGRVGEVTATALATLDMAYHDLMGQALGVPVHKLLGGTMRSRVPAYANGWYQGGRDPEEIAALARAVVERGYRGLKIDPFGAATAELSPSELRRAVAIVGAVRDAVGPDVALMIEMHGRFTAATAARVAAALTPLDPAWLEEPVPPHDIAGLRQVRAATTAPIATGERVHSVPEFRELITGGLVDVIQADLTHIGGFTGLRKLAGWAEAYNLQLAPHNVCGPVGTAANVHFAAAAPGLKVLEHFNDFADPWVAGLVSGAPVVDASDGAFALPTAPGLGVRLDHDACAEHPRTHVHFNLMREGWERRDSLSAVSS</sequence>
<dbReference type="AlphaFoldDB" id="A0A1H5PNJ2"/>
<dbReference type="SUPFAM" id="SSF51604">
    <property type="entry name" value="Enolase C-terminal domain-like"/>
    <property type="match status" value="1"/>
</dbReference>
<dbReference type="InterPro" id="IPR034593">
    <property type="entry name" value="DgoD-like"/>
</dbReference>
<reference evidence="4" key="1">
    <citation type="submission" date="2016-10" db="EMBL/GenBank/DDBJ databases">
        <authorList>
            <person name="Varghese N."/>
            <person name="Submissions S."/>
        </authorList>
    </citation>
    <scope>NUCLEOTIDE SEQUENCE [LARGE SCALE GENOMIC DNA]</scope>
    <source>
        <strain evidence="4">DSM 45237</strain>
    </source>
</reference>
<evidence type="ECO:0000313" key="4">
    <source>
        <dbReference type="Proteomes" id="UP000181980"/>
    </source>
</evidence>
<dbReference type="SFLD" id="SFLDG00179">
    <property type="entry name" value="mandelate_racemase"/>
    <property type="match status" value="1"/>
</dbReference>
<accession>A0A1H5PNJ2</accession>
<dbReference type="Proteomes" id="UP000181980">
    <property type="component" value="Unassembled WGS sequence"/>
</dbReference>
<dbReference type="RefSeq" id="WP_069109256.1">
    <property type="nucleotide sequence ID" value="NZ_FNUC01000004.1"/>
</dbReference>
<protein>
    <submittedName>
        <fullName evidence="3">Galactonate dehydratase</fullName>
    </submittedName>
</protein>
<dbReference type="Pfam" id="PF13378">
    <property type="entry name" value="MR_MLE_C"/>
    <property type="match status" value="1"/>
</dbReference>